<name>A0AA47M2P6_MERPO</name>
<evidence type="ECO:0000313" key="1">
    <source>
        <dbReference type="EMBL" id="KAK0132409.1"/>
    </source>
</evidence>
<keyword evidence="2" id="KW-1185">Reference proteome</keyword>
<proteinExistence type="predicted"/>
<dbReference type="AlphaFoldDB" id="A0AA47M2P6"/>
<dbReference type="PANTHER" id="PTHR47027">
    <property type="entry name" value="REVERSE TRANSCRIPTASE DOMAIN-CONTAINING PROTEIN"/>
    <property type="match status" value="1"/>
</dbReference>
<dbReference type="PANTHER" id="PTHR47027:SF30">
    <property type="entry name" value="THAP-TYPE DOMAIN-CONTAINING PROTEIN"/>
    <property type="match status" value="1"/>
</dbReference>
<organism evidence="1 2">
    <name type="scientific">Merluccius polli</name>
    <name type="common">Benguela hake</name>
    <name type="synonym">Merluccius cadenati</name>
    <dbReference type="NCBI Taxonomy" id="89951"/>
    <lineage>
        <taxon>Eukaryota</taxon>
        <taxon>Metazoa</taxon>
        <taxon>Chordata</taxon>
        <taxon>Craniata</taxon>
        <taxon>Vertebrata</taxon>
        <taxon>Euteleostomi</taxon>
        <taxon>Actinopterygii</taxon>
        <taxon>Neopterygii</taxon>
        <taxon>Teleostei</taxon>
        <taxon>Neoteleostei</taxon>
        <taxon>Acanthomorphata</taxon>
        <taxon>Zeiogadaria</taxon>
        <taxon>Gadariae</taxon>
        <taxon>Gadiformes</taxon>
        <taxon>Gadoidei</taxon>
        <taxon>Merlucciidae</taxon>
        <taxon>Merluccius</taxon>
    </lineage>
</organism>
<dbReference type="Proteomes" id="UP001174136">
    <property type="component" value="Unassembled WGS sequence"/>
</dbReference>
<protein>
    <submittedName>
        <fullName evidence="1">Uncharacterized protein</fullName>
    </submittedName>
</protein>
<evidence type="ECO:0000313" key="2">
    <source>
        <dbReference type="Proteomes" id="UP001174136"/>
    </source>
</evidence>
<comment type="caution">
    <text evidence="1">The sequence shown here is derived from an EMBL/GenBank/DDBJ whole genome shotgun (WGS) entry which is preliminary data.</text>
</comment>
<accession>A0AA47M2P6</accession>
<dbReference type="EMBL" id="JAOPHQ010006265">
    <property type="protein sequence ID" value="KAK0132409.1"/>
    <property type="molecule type" value="Genomic_DNA"/>
</dbReference>
<sequence length="318" mass="36052">MFKTAIAEAAARSYGRKVAGACRGGNLRTRWWTPAAKEAAKLKKEAFWAWLAQGSPEAADRLEGLRLQRSLKQKPELLTQTGDIVRRWKEQFEELLNPTNTSSVREVLSIRLAEVSEAIKKLLSGKALDRDLQHTLGRFAAECEAVEMRVSTSKSEAMVLYRKMVDCSLRVWSELLPQVKEFKYLRILFMSEGKIEREMDRRIGAVSAVMRALYRTVVMKMELSRKAKLSIYQSINVATLTYGHECWVVTERCLLGASPWRFSGHIQLVGDHKVDPELAGGICIFQLAWEHFRVPQKELENVAGEKGAWSSLLSLLPL</sequence>
<reference evidence="1" key="1">
    <citation type="journal article" date="2023" name="Front. Mar. Sci.">
        <title>A new Merluccius polli reference genome to investigate the effects of global change in West African waters.</title>
        <authorList>
            <person name="Mateo J.L."/>
            <person name="Blanco-Fernandez C."/>
            <person name="Garcia-Vazquez E."/>
            <person name="Machado-Schiaffino G."/>
        </authorList>
    </citation>
    <scope>NUCLEOTIDE SEQUENCE</scope>
    <source>
        <strain evidence="1">C29</strain>
        <tissue evidence="1">Fin</tissue>
    </source>
</reference>
<gene>
    <name evidence="1" type="ORF">N1851_032714</name>
</gene>